<dbReference type="Proteomes" id="UP000530564">
    <property type="component" value="Unassembled WGS sequence"/>
</dbReference>
<dbReference type="Pfam" id="PF11638">
    <property type="entry name" value="DnaA_N"/>
    <property type="match status" value="1"/>
</dbReference>
<dbReference type="InterPro" id="IPR024633">
    <property type="entry name" value="DnaA_N_dom"/>
</dbReference>
<dbReference type="Gene3D" id="1.10.10.10">
    <property type="entry name" value="Winged helix-like DNA-binding domain superfamily/Winged helix DNA-binding domain"/>
    <property type="match status" value="1"/>
</dbReference>
<evidence type="ECO:0000259" key="2">
    <source>
        <dbReference type="Pfam" id="PF03428"/>
    </source>
</evidence>
<dbReference type="InterPro" id="IPR005090">
    <property type="entry name" value="RepC_N"/>
</dbReference>
<dbReference type="InterPro" id="IPR036388">
    <property type="entry name" value="WH-like_DNA-bd_sf"/>
</dbReference>
<feature type="compositionally biased region" description="Low complexity" evidence="1">
    <location>
        <begin position="226"/>
        <end position="242"/>
    </location>
</feature>
<protein>
    <recommendedName>
        <fullName evidence="6">DnaA N-terminal domain-containing protein</fullName>
    </recommendedName>
</protein>
<dbReference type="Pfam" id="PF03428">
    <property type="entry name" value="RP-C"/>
    <property type="match status" value="1"/>
</dbReference>
<keyword evidence="5" id="KW-1185">Reference proteome</keyword>
<name>A0A840A1R2_9CAUL</name>
<sequence length="475" mass="51880">MQTAHSEEWRPGFAKRADNFEQVCAQAEAWRWRPGESIARVAAAVLKGTPELSAPQRLTLLLYVEHLNQDRLEQDIACVWPSTSLVADYLGCSESQARANRRALEAAGFMVRDYTRANRPAGLEAYDLRPLMARLDELEAVDAAIREAAAARRAMYSEAVAFPMKYSARAPESRRLEQSHKNSSSPVQEKDAAAPRHGSLSQPATRPELGQTRTNSGKRQRTRQDSAIGSSEGASGFGGASSAPSAYAEMVRQELRSAVQACPRLAPLVRPEVLANPAAATPEDAARIAMAAGELLPEPDRNNEQTVAWGWARHGIRVVVMLAIALEDPEVRSACSYFGKLATQEKGAADLRLNLARILRRKGDLPPLETALQPADFTQPPVDDDPPPLMFAPGSEDPPWPEISAELRRLIKEGAFGSWFGRIGFHGIADGVLTLSTPTGIAADKIKRDYVEAVKLAADRVGVWVERVVVTVRKR</sequence>
<evidence type="ECO:0000256" key="1">
    <source>
        <dbReference type="SAM" id="MobiDB-lite"/>
    </source>
</evidence>
<comment type="caution">
    <text evidence="4">The sequence shown here is derived from an EMBL/GenBank/DDBJ whole genome shotgun (WGS) entry which is preliminary data.</text>
</comment>
<evidence type="ECO:0008006" key="6">
    <source>
        <dbReference type="Google" id="ProtNLM"/>
    </source>
</evidence>
<evidence type="ECO:0000259" key="3">
    <source>
        <dbReference type="Pfam" id="PF11638"/>
    </source>
</evidence>
<feature type="region of interest" description="Disordered" evidence="1">
    <location>
        <begin position="171"/>
        <end position="242"/>
    </location>
</feature>
<reference evidence="4 5" key="1">
    <citation type="submission" date="2020-08" db="EMBL/GenBank/DDBJ databases">
        <title>Genomic Encyclopedia of Type Strains, Phase IV (KMG-IV): sequencing the most valuable type-strain genomes for metagenomic binning, comparative biology and taxonomic classification.</title>
        <authorList>
            <person name="Goeker M."/>
        </authorList>
    </citation>
    <scope>NUCLEOTIDE SEQUENCE [LARGE SCALE GENOMIC DNA]</scope>
    <source>
        <strain evidence="4 5">DSM 21793</strain>
    </source>
</reference>
<dbReference type="RefSeq" id="WP_183775847.1">
    <property type="nucleotide sequence ID" value="NZ_JACIDK010000006.1"/>
</dbReference>
<accession>A0A840A1R2</accession>
<feature type="compositionally biased region" description="Basic and acidic residues" evidence="1">
    <location>
        <begin position="171"/>
        <end position="180"/>
    </location>
</feature>
<gene>
    <name evidence="4" type="ORF">GGQ61_003623</name>
</gene>
<proteinExistence type="predicted"/>
<organism evidence="4 5">
    <name type="scientific">Phenylobacterium haematophilum</name>
    <dbReference type="NCBI Taxonomy" id="98513"/>
    <lineage>
        <taxon>Bacteria</taxon>
        <taxon>Pseudomonadati</taxon>
        <taxon>Pseudomonadota</taxon>
        <taxon>Alphaproteobacteria</taxon>
        <taxon>Caulobacterales</taxon>
        <taxon>Caulobacteraceae</taxon>
        <taxon>Phenylobacterium</taxon>
    </lineage>
</organism>
<feature type="domain" description="Plasmid replication protein C N-terminal" evidence="2">
    <location>
        <begin position="63"/>
        <end position="157"/>
    </location>
</feature>
<dbReference type="Gene3D" id="3.30.300.180">
    <property type="match status" value="1"/>
</dbReference>
<dbReference type="AlphaFoldDB" id="A0A840A1R2"/>
<dbReference type="EMBL" id="JACIDK010000006">
    <property type="protein sequence ID" value="MBB3892885.1"/>
    <property type="molecule type" value="Genomic_DNA"/>
</dbReference>
<dbReference type="InterPro" id="IPR038454">
    <property type="entry name" value="DnaA_N_sf"/>
</dbReference>
<evidence type="ECO:0000313" key="4">
    <source>
        <dbReference type="EMBL" id="MBB3892885.1"/>
    </source>
</evidence>
<feature type="domain" description="DnaA N-terminal" evidence="3">
    <location>
        <begin position="400"/>
        <end position="457"/>
    </location>
</feature>
<evidence type="ECO:0000313" key="5">
    <source>
        <dbReference type="Proteomes" id="UP000530564"/>
    </source>
</evidence>